<dbReference type="RefSeq" id="WP_063503693.1">
    <property type="nucleotide sequence ID" value="NZ_JAGIBT010000025.1"/>
</dbReference>
<protein>
    <submittedName>
        <fullName evidence="3">Type II toxin-antitoxin system RelE/ParE family toxin</fullName>
    </submittedName>
</protein>
<evidence type="ECO:0000313" key="3">
    <source>
        <dbReference type="EMBL" id="MBS7825520.1"/>
    </source>
</evidence>
<comment type="similarity">
    <text evidence="1">Belongs to the RelE toxin family.</text>
</comment>
<dbReference type="PANTHER" id="PTHR35601">
    <property type="entry name" value="TOXIN RELE"/>
    <property type="match status" value="1"/>
</dbReference>
<gene>
    <name evidence="3" type="ORF">J7561_10020</name>
</gene>
<accession>A0AB35BYY2</accession>
<dbReference type="InterPro" id="IPR035093">
    <property type="entry name" value="RelE/ParE_toxin_dom_sf"/>
</dbReference>
<dbReference type="SUPFAM" id="SSF143011">
    <property type="entry name" value="RelE-like"/>
    <property type="match status" value="1"/>
</dbReference>
<dbReference type="Proteomes" id="UP000680020">
    <property type="component" value="Unassembled WGS sequence"/>
</dbReference>
<dbReference type="PANTHER" id="PTHR35601:SF1">
    <property type="entry name" value="TOXIN RELE"/>
    <property type="match status" value="1"/>
</dbReference>
<dbReference type="Gene3D" id="3.30.2310.20">
    <property type="entry name" value="RelE-like"/>
    <property type="match status" value="1"/>
</dbReference>
<dbReference type="NCBIfam" id="TIGR02385">
    <property type="entry name" value="RelE_StbE"/>
    <property type="match status" value="1"/>
</dbReference>
<evidence type="ECO:0000313" key="4">
    <source>
        <dbReference type="Proteomes" id="UP000680020"/>
    </source>
</evidence>
<name>A0AB35BYY2_9GAMM</name>
<comment type="caution">
    <text evidence="3">The sequence shown here is derived from an EMBL/GenBank/DDBJ whole genome shotgun (WGS) entry which is preliminary data.</text>
</comment>
<proteinExistence type="inferred from homology"/>
<dbReference type="AlphaFoldDB" id="A0AB35BYY2"/>
<reference evidence="3" key="1">
    <citation type="submission" date="2021-03" db="EMBL/GenBank/DDBJ databases">
        <title>Identification and antibiotic profiling of Wohlfahrtiimonas chitiniclastica, an underestimated human pathogen.</title>
        <authorList>
            <person name="Kopf A."/>
            <person name="Bunk B."/>
            <person name="Coldewey S."/>
            <person name="Gunzer F."/>
            <person name="Riedel T."/>
            <person name="Schroettner P."/>
        </authorList>
    </citation>
    <scope>NUCLEOTIDE SEQUENCE</scope>
    <source>
        <strain evidence="3">DSM 100917</strain>
    </source>
</reference>
<keyword evidence="2" id="KW-1277">Toxin-antitoxin system</keyword>
<dbReference type="EMBL" id="JAGIBU010000022">
    <property type="protein sequence ID" value="MBS7825520.1"/>
    <property type="molecule type" value="Genomic_DNA"/>
</dbReference>
<dbReference type="Pfam" id="PF05016">
    <property type="entry name" value="ParE_toxin"/>
    <property type="match status" value="1"/>
</dbReference>
<sequence>MYQVIYTAKALKSLKKIDKTQAHLILNWIEKNLIGCSDPRIKGKEIKGNLADWRYRVGDYRLLCNISDEEITIEVINVGHRKDIYK</sequence>
<evidence type="ECO:0000256" key="2">
    <source>
        <dbReference type="ARBA" id="ARBA00022649"/>
    </source>
</evidence>
<dbReference type="InterPro" id="IPR007712">
    <property type="entry name" value="RelE/ParE_toxin"/>
</dbReference>
<evidence type="ECO:0000256" key="1">
    <source>
        <dbReference type="ARBA" id="ARBA00006226"/>
    </source>
</evidence>
<organism evidence="3 4">
    <name type="scientific">Wohlfahrtiimonas chitiniclastica</name>
    <dbReference type="NCBI Taxonomy" id="400946"/>
    <lineage>
        <taxon>Bacteria</taxon>
        <taxon>Pseudomonadati</taxon>
        <taxon>Pseudomonadota</taxon>
        <taxon>Gammaproteobacteria</taxon>
        <taxon>Cardiobacteriales</taxon>
        <taxon>Ignatzschineriaceae</taxon>
        <taxon>Wohlfahrtiimonas</taxon>
    </lineage>
</organism>